<gene>
    <name evidence="2" type="ORF">LIN78_04095</name>
</gene>
<keyword evidence="1" id="KW-0812">Transmembrane</keyword>
<dbReference type="RefSeq" id="WP_227178770.1">
    <property type="nucleotide sequence ID" value="NZ_JAJBZT010000002.1"/>
</dbReference>
<evidence type="ECO:0000256" key="1">
    <source>
        <dbReference type="SAM" id="Phobius"/>
    </source>
</evidence>
<dbReference type="Proteomes" id="UP001165395">
    <property type="component" value="Unassembled WGS sequence"/>
</dbReference>
<comment type="caution">
    <text evidence="2">The sequence shown here is derived from an EMBL/GenBank/DDBJ whole genome shotgun (WGS) entry which is preliminary data.</text>
</comment>
<organism evidence="2 3">
    <name type="scientific">Leeia speluncae</name>
    <dbReference type="NCBI Taxonomy" id="2884804"/>
    <lineage>
        <taxon>Bacteria</taxon>
        <taxon>Pseudomonadati</taxon>
        <taxon>Pseudomonadota</taxon>
        <taxon>Betaproteobacteria</taxon>
        <taxon>Neisseriales</taxon>
        <taxon>Leeiaceae</taxon>
        <taxon>Leeia</taxon>
    </lineage>
</organism>
<feature type="transmembrane region" description="Helical" evidence="1">
    <location>
        <begin position="128"/>
        <end position="155"/>
    </location>
</feature>
<protein>
    <submittedName>
        <fullName evidence="2">Uncharacterized protein</fullName>
    </submittedName>
</protein>
<sequence length="170" mass="18511">MPFTPFHMGPGLFVKALLQGSFSLMVFGWTQIVMDLQPLLVMLHGNGHVHGFTHTLIGATLVGVVSAFTGKYASEYGLRLIGQTIFLPISWTVTITSALTGVYSHVLLDGIMHDDVEPFAPFSLNNPLLGLISIHSLHQVCLYTGLFGSAIYIAISLWQNKTKRGAKPKS</sequence>
<evidence type="ECO:0000313" key="3">
    <source>
        <dbReference type="Proteomes" id="UP001165395"/>
    </source>
</evidence>
<evidence type="ECO:0000313" key="2">
    <source>
        <dbReference type="EMBL" id="MCB6182735.1"/>
    </source>
</evidence>
<dbReference type="InterPro" id="IPR007404">
    <property type="entry name" value="YdjM-like"/>
</dbReference>
<accession>A0ABS8D3I7</accession>
<feature type="transmembrane region" description="Helical" evidence="1">
    <location>
        <begin position="52"/>
        <end position="73"/>
    </location>
</feature>
<dbReference type="EMBL" id="JAJBZT010000002">
    <property type="protein sequence ID" value="MCB6182735.1"/>
    <property type="molecule type" value="Genomic_DNA"/>
</dbReference>
<proteinExistence type="predicted"/>
<reference evidence="2" key="1">
    <citation type="submission" date="2021-10" db="EMBL/GenBank/DDBJ databases">
        <title>The complete genome sequence of Leeia sp. TBRC 13508.</title>
        <authorList>
            <person name="Charoenyingcharoen P."/>
            <person name="Yukphan P."/>
        </authorList>
    </citation>
    <scope>NUCLEOTIDE SEQUENCE</scope>
    <source>
        <strain evidence="2">TBRC 13508</strain>
    </source>
</reference>
<name>A0ABS8D3I7_9NEIS</name>
<keyword evidence="1" id="KW-1133">Transmembrane helix</keyword>
<keyword evidence="1" id="KW-0472">Membrane</keyword>
<feature type="transmembrane region" description="Helical" evidence="1">
    <location>
        <begin position="85"/>
        <end position="108"/>
    </location>
</feature>
<feature type="transmembrane region" description="Helical" evidence="1">
    <location>
        <begin position="12"/>
        <end position="32"/>
    </location>
</feature>
<keyword evidence="3" id="KW-1185">Reference proteome</keyword>
<dbReference type="Pfam" id="PF04307">
    <property type="entry name" value="YdjM"/>
    <property type="match status" value="1"/>
</dbReference>